<dbReference type="PANTHER" id="PTHR43380">
    <property type="entry name" value="2-OXOISOVALERATE DEHYDROGENASE SUBUNIT ALPHA, MITOCHONDRIAL"/>
    <property type="match status" value="1"/>
</dbReference>
<dbReference type="Gene3D" id="3.40.50.970">
    <property type="match status" value="1"/>
</dbReference>
<dbReference type="Pfam" id="PF00676">
    <property type="entry name" value="E1_dh"/>
    <property type="match status" value="1"/>
</dbReference>
<dbReference type="GO" id="GO:0006082">
    <property type="term" value="P:organic acid metabolic process"/>
    <property type="evidence" value="ECO:0007669"/>
    <property type="project" value="UniProtKB-ARBA"/>
</dbReference>
<dbReference type="InterPro" id="IPR001017">
    <property type="entry name" value="DH_E1"/>
</dbReference>
<comment type="caution">
    <text evidence="3">The sequence shown here is derived from an EMBL/GenBank/DDBJ whole genome shotgun (WGS) entry which is preliminary data.</text>
</comment>
<dbReference type="GeneID" id="78819869"/>
<dbReference type="InterPro" id="IPR050771">
    <property type="entry name" value="Alpha-ketoacid_DH_E1_comp"/>
</dbReference>
<accession>A0ABD5Y047</accession>
<organism evidence="3 4">
    <name type="scientific">Halosimplex aquaticum</name>
    <dbReference type="NCBI Taxonomy" id="3026162"/>
    <lineage>
        <taxon>Archaea</taxon>
        <taxon>Methanobacteriati</taxon>
        <taxon>Methanobacteriota</taxon>
        <taxon>Stenosarchaea group</taxon>
        <taxon>Halobacteria</taxon>
        <taxon>Halobacteriales</taxon>
        <taxon>Haloarculaceae</taxon>
        <taxon>Halosimplex</taxon>
    </lineage>
</organism>
<dbReference type="GO" id="GO:0044272">
    <property type="term" value="P:sulfur compound biosynthetic process"/>
    <property type="evidence" value="ECO:0007669"/>
    <property type="project" value="UniProtKB-ARBA"/>
</dbReference>
<dbReference type="CDD" id="cd02000">
    <property type="entry name" value="TPP_E1_PDC_ADC_BCADC"/>
    <property type="match status" value="1"/>
</dbReference>
<dbReference type="GO" id="GO:0016491">
    <property type="term" value="F:oxidoreductase activity"/>
    <property type="evidence" value="ECO:0007669"/>
    <property type="project" value="UniProtKB-KW"/>
</dbReference>
<sequence>MHRVIGERSLEETSVDPDLARSLLRDIVRARVFDHRAVALQRRGWMSGYPPFEGQEGSQVGAAHALADDDWLFPTYRSNAMQLARGRPPADILRFRRGLSGFEPEAAAGDSADGTGHDGRRGTTFTAATPIATQLPHAVGAGMAATHLGEDHAVCAYLGDGATSEGDFHEAMNFAGVFSAPVVFFCENNHWAISLPEERQTRSETIAQKASAYGFDGVRVDGNDPLAVYEVVAESRERARSGDPVLVESLTYRKGAHSTSDDPDRYRGDVDLPEWRTADPLERTAEYLREAGAIDEAFVDDARESANAELDEAVAAAESTAEPDPEAAFDYAYAELPPRVVAQRREVVERGRSGQD</sequence>
<protein>
    <submittedName>
        <fullName evidence="3">Thiamine pyrophosphate-dependent enzyme</fullName>
    </submittedName>
</protein>
<dbReference type="PANTHER" id="PTHR43380:SF1">
    <property type="entry name" value="2-OXOISOVALERATE DEHYDROGENASE SUBUNIT ALPHA, MITOCHONDRIAL"/>
    <property type="match status" value="1"/>
</dbReference>
<dbReference type="InterPro" id="IPR029061">
    <property type="entry name" value="THDP-binding"/>
</dbReference>
<keyword evidence="1" id="KW-0560">Oxidoreductase</keyword>
<name>A0ABD5Y047_9EURY</name>
<gene>
    <name evidence="3" type="ORF">ACFQMA_07135</name>
</gene>
<evidence type="ECO:0000313" key="4">
    <source>
        <dbReference type="Proteomes" id="UP001596432"/>
    </source>
</evidence>
<dbReference type="EMBL" id="JBHTAS010000001">
    <property type="protein sequence ID" value="MFC7139611.1"/>
    <property type="molecule type" value="Genomic_DNA"/>
</dbReference>
<evidence type="ECO:0000256" key="1">
    <source>
        <dbReference type="ARBA" id="ARBA00023002"/>
    </source>
</evidence>
<feature type="domain" description="Dehydrogenase E1 component" evidence="2">
    <location>
        <begin position="29"/>
        <end position="326"/>
    </location>
</feature>
<evidence type="ECO:0000259" key="2">
    <source>
        <dbReference type="Pfam" id="PF00676"/>
    </source>
</evidence>
<dbReference type="SUPFAM" id="SSF52518">
    <property type="entry name" value="Thiamin diphosphate-binding fold (THDP-binding)"/>
    <property type="match status" value="1"/>
</dbReference>
<dbReference type="AlphaFoldDB" id="A0ABD5Y047"/>
<reference evidence="3 4" key="1">
    <citation type="journal article" date="2019" name="Int. J. Syst. Evol. Microbiol.">
        <title>The Global Catalogue of Microorganisms (GCM) 10K type strain sequencing project: providing services to taxonomists for standard genome sequencing and annotation.</title>
        <authorList>
            <consortium name="The Broad Institute Genomics Platform"/>
            <consortium name="The Broad Institute Genome Sequencing Center for Infectious Disease"/>
            <person name="Wu L."/>
            <person name="Ma J."/>
        </authorList>
    </citation>
    <scope>NUCLEOTIDE SEQUENCE [LARGE SCALE GENOMIC DNA]</scope>
    <source>
        <strain evidence="3 4">XZYJT29</strain>
    </source>
</reference>
<dbReference type="RefSeq" id="WP_274325195.1">
    <property type="nucleotide sequence ID" value="NZ_CP118158.1"/>
</dbReference>
<dbReference type="Proteomes" id="UP001596432">
    <property type="component" value="Unassembled WGS sequence"/>
</dbReference>
<proteinExistence type="predicted"/>
<evidence type="ECO:0000313" key="3">
    <source>
        <dbReference type="EMBL" id="MFC7139611.1"/>
    </source>
</evidence>
<keyword evidence="4" id="KW-1185">Reference proteome</keyword>